<reference evidence="3" key="1">
    <citation type="submission" date="2016-10" db="EMBL/GenBank/DDBJ databases">
        <authorList>
            <person name="Varghese N."/>
            <person name="Submissions S."/>
        </authorList>
    </citation>
    <scope>NUCLEOTIDE SEQUENCE [LARGE SCALE GENOMIC DNA]</scope>
    <source>
        <strain evidence="3">JCM 21621</strain>
    </source>
</reference>
<name>A0A1H0CYE6_9PSED</name>
<feature type="region of interest" description="Disordered" evidence="1">
    <location>
        <begin position="17"/>
        <end position="127"/>
    </location>
</feature>
<dbReference type="AlphaFoldDB" id="A0A1H0CYE6"/>
<evidence type="ECO:0000256" key="1">
    <source>
        <dbReference type="SAM" id="MobiDB-lite"/>
    </source>
</evidence>
<evidence type="ECO:0000313" key="2">
    <source>
        <dbReference type="EMBL" id="SDN62940.1"/>
    </source>
</evidence>
<keyword evidence="3" id="KW-1185">Reference proteome</keyword>
<feature type="compositionally biased region" description="Low complexity" evidence="1">
    <location>
        <begin position="105"/>
        <end position="117"/>
    </location>
</feature>
<proteinExistence type="predicted"/>
<evidence type="ECO:0000313" key="3">
    <source>
        <dbReference type="Proteomes" id="UP000242957"/>
    </source>
</evidence>
<sequence length="127" mass="14122">MKNDEQRIREFAYQIWESEGRPHGQADRHWEMARSLVEAESTAGSAPKPEDAPKKVPPRQRKPAREEPDKPAILQEPPRRKGKLPKADPETPAEPGASKPKRSAKVVAEAPAAPGPATRRRPKIADE</sequence>
<protein>
    <recommendedName>
        <fullName evidence="4">DUF2934 domain-containing protein</fullName>
    </recommendedName>
</protein>
<gene>
    <name evidence="2" type="ORF">SAMN05216193_10468</name>
</gene>
<dbReference type="Proteomes" id="UP000242957">
    <property type="component" value="Unassembled WGS sequence"/>
</dbReference>
<dbReference type="Pfam" id="PF11154">
    <property type="entry name" value="DUF2934"/>
    <property type="match status" value="1"/>
</dbReference>
<organism evidence="2 3">
    <name type="scientific">Pseudomonas jinjuensis</name>
    <dbReference type="NCBI Taxonomy" id="198616"/>
    <lineage>
        <taxon>Bacteria</taxon>
        <taxon>Pseudomonadati</taxon>
        <taxon>Pseudomonadota</taxon>
        <taxon>Gammaproteobacteria</taxon>
        <taxon>Pseudomonadales</taxon>
        <taxon>Pseudomonadaceae</taxon>
        <taxon>Pseudomonas</taxon>
    </lineage>
</organism>
<dbReference type="EMBL" id="FNIJ01000004">
    <property type="protein sequence ID" value="SDN62940.1"/>
    <property type="molecule type" value="Genomic_DNA"/>
</dbReference>
<dbReference type="RefSeq" id="WP_084314338.1">
    <property type="nucleotide sequence ID" value="NZ_FNIJ01000004.1"/>
</dbReference>
<dbReference type="OrthoDB" id="9811127at2"/>
<accession>A0A1H0CYE6</accession>
<evidence type="ECO:0008006" key="4">
    <source>
        <dbReference type="Google" id="ProtNLM"/>
    </source>
</evidence>
<feature type="compositionally biased region" description="Basic and acidic residues" evidence="1">
    <location>
        <begin position="18"/>
        <end position="32"/>
    </location>
</feature>
<feature type="compositionally biased region" description="Basic residues" evidence="1">
    <location>
        <begin position="118"/>
        <end position="127"/>
    </location>
</feature>
<dbReference type="STRING" id="198616.SAMN05216193_10468"/>
<dbReference type="InterPro" id="IPR021327">
    <property type="entry name" value="DUF2934"/>
</dbReference>